<feature type="transmembrane region" description="Helical" evidence="9">
    <location>
        <begin position="401"/>
        <end position="424"/>
    </location>
</feature>
<dbReference type="InterPro" id="IPR036272">
    <property type="entry name" value="Methuselah_N_sf"/>
</dbReference>
<sequence>MLIPLDSRHAMTRRWSVVILLMTLLIQQGTSSENSTGTTLRKCHCNQYQGWDGTKCIDSVTNLLVYNGEIDLKTGDISMTNVILVNTSDVEGVMVKELHCPNHLFHATIKNNIVLLRDGRLLLLDTMSVFTSETFCIVNFWEMGQTYFDAQVCMPPPAVPHCCPANHILDPWGSCHPQEGLQAPPLQLGDRLLDWDNVGGDMVPLTCGEHEHYKQIPLQAGKAELRLSSSQPIVIFGWRAPFFVSSVSWQKEYCVALQETETKELQYLSQICFKDYERYLDHQCNGSLCVRKCCPSASLMHHDVCVEALAPNEIWHPSQIPGQEVNDQWNIVIGEAGCQTYRHYEEIKLLPNGWLELSPDSPSVSPTQYCLDNILNDDETIDQLVMLCYPSETTTCLWRDIVIKVMLGLSCVFLVATLAVYLGVAELRDHTYGRCLISMVAAMLTAYICFLCGPRATDSEATCLALAFVTHLSSLAVFFWLNVMCYDMWKILRGSTKQHHSMKVFSWYSLYAWGCPLLVSVVALILDVTAPQNILLPEYFNGSCWFKAVTLYQKMKQRTQNFHNNTSRTNKTTHTKNQVWLFAKLFVVMGVVWITDSFSTLSHRKTCSYWVLTDIINGLQGVFIFIVAVCNKDNLKKVKDAWRPRIQVMRQTISSLPGQSSQSTTRSTLSIDDTDTSRKTSITSLPRKISLASNIFFSSSKKSATLNIADSGGDHSGRKLSNVSIKEITPLASMQE</sequence>
<name>A0A8J4YIV7_CHIOP</name>
<evidence type="ECO:0000256" key="2">
    <source>
        <dbReference type="ARBA" id="ARBA00008979"/>
    </source>
</evidence>
<dbReference type="GO" id="GO:0007166">
    <property type="term" value="P:cell surface receptor signaling pathway"/>
    <property type="evidence" value="ECO:0007669"/>
    <property type="project" value="InterPro"/>
</dbReference>
<organism evidence="12 13">
    <name type="scientific">Chionoecetes opilio</name>
    <name type="common">Atlantic snow crab</name>
    <name type="synonym">Cancer opilio</name>
    <dbReference type="NCBI Taxonomy" id="41210"/>
    <lineage>
        <taxon>Eukaryota</taxon>
        <taxon>Metazoa</taxon>
        <taxon>Ecdysozoa</taxon>
        <taxon>Arthropoda</taxon>
        <taxon>Crustacea</taxon>
        <taxon>Multicrustacea</taxon>
        <taxon>Malacostraca</taxon>
        <taxon>Eumalacostraca</taxon>
        <taxon>Eucarida</taxon>
        <taxon>Decapoda</taxon>
        <taxon>Pleocyemata</taxon>
        <taxon>Brachyura</taxon>
        <taxon>Eubrachyura</taxon>
        <taxon>Majoidea</taxon>
        <taxon>Majidae</taxon>
        <taxon>Chionoecetes</taxon>
    </lineage>
</organism>
<dbReference type="Gene3D" id="1.20.1070.10">
    <property type="entry name" value="Rhodopsin 7-helix transmembrane proteins"/>
    <property type="match status" value="2"/>
</dbReference>
<comment type="subcellular location">
    <subcellularLocation>
        <location evidence="1">Membrane</location>
        <topology evidence="1">Multi-pass membrane protein</topology>
    </subcellularLocation>
</comment>
<dbReference type="Proteomes" id="UP000770661">
    <property type="component" value="Unassembled WGS sequence"/>
</dbReference>
<evidence type="ECO:0000256" key="7">
    <source>
        <dbReference type="ARBA" id="ARBA00023136"/>
    </source>
</evidence>
<evidence type="ECO:0000256" key="6">
    <source>
        <dbReference type="ARBA" id="ARBA00023040"/>
    </source>
</evidence>
<keyword evidence="6" id="KW-0807">Transducer</keyword>
<feature type="transmembrane region" description="Helical" evidence="9">
    <location>
        <begin position="578"/>
        <end position="595"/>
    </location>
</feature>
<feature type="chain" id="PRO_5035322212" evidence="10">
    <location>
        <begin position="33"/>
        <end position="736"/>
    </location>
</feature>
<dbReference type="CDD" id="cd15039">
    <property type="entry name" value="7tmB3_Methuselah-like"/>
    <property type="match status" value="1"/>
</dbReference>
<evidence type="ECO:0000256" key="3">
    <source>
        <dbReference type="ARBA" id="ARBA00022692"/>
    </source>
</evidence>
<feature type="transmembrane region" description="Helical" evidence="9">
    <location>
        <begin position="607"/>
        <end position="629"/>
    </location>
</feature>
<keyword evidence="6" id="KW-0297">G-protein coupled receptor</keyword>
<comment type="caution">
    <text evidence="12">The sequence shown here is derived from an EMBL/GenBank/DDBJ whole genome shotgun (WGS) entry which is preliminary data.</text>
</comment>
<keyword evidence="4 10" id="KW-0732">Signal</keyword>
<dbReference type="OrthoDB" id="6134459at2759"/>
<gene>
    <name evidence="12" type="primary">mthl3</name>
    <name evidence="12" type="ORF">GWK47_033823</name>
</gene>
<evidence type="ECO:0000256" key="10">
    <source>
        <dbReference type="SAM" id="SignalP"/>
    </source>
</evidence>
<feature type="transmembrane region" description="Helical" evidence="9">
    <location>
        <begin position="504"/>
        <end position="526"/>
    </location>
</feature>
<reference evidence="12" key="1">
    <citation type="submission" date="2020-07" db="EMBL/GenBank/DDBJ databases">
        <title>The High-quality genome of the commercially important snow crab, Chionoecetes opilio.</title>
        <authorList>
            <person name="Jeong J.-H."/>
            <person name="Ryu S."/>
        </authorList>
    </citation>
    <scope>NUCLEOTIDE SEQUENCE</scope>
    <source>
        <strain evidence="12">MADBK_172401_WGS</strain>
        <tissue evidence="12">Digestive gland</tissue>
    </source>
</reference>
<dbReference type="AlphaFoldDB" id="A0A8J4YIV7"/>
<dbReference type="PANTHER" id="PTHR46953:SF1">
    <property type="entry name" value="G-PROTEIN COUPLED RECEPTOR MTH-LIKE 1-RELATED"/>
    <property type="match status" value="1"/>
</dbReference>
<dbReference type="EMBL" id="JACEEZ010002954">
    <property type="protein sequence ID" value="KAG0727822.1"/>
    <property type="molecule type" value="Genomic_DNA"/>
</dbReference>
<feature type="domain" description="G-protein coupled receptors family 2 profile 2" evidence="11">
    <location>
        <begin position="399"/>
        <end position="545"/>
    </location>
</feature>
<evidence type="ECO:0000256" key="8">
    <source>
        <dbReference type="SAM" id="MobiDB-lite"/>
    </source>
</evidence>
<dbReference type="PROSITE" id="PS50261">
    <property type="entry name" value="G_PROTEIN_RECEP_F2_4"/>
    <property type="match status" value="1"/>
</dbReference>
<feature type="region of interest" description="Disordered" evidence="8">
    <location>
        <begin position="653"/>
        <end position="678"/>
    </location>
</feature>
<dbReference type="Gene3D" id="2.170.180.11">
    <property type="entry name" value="Methuselah ectodomain, domain 2"/>
    <property type="match status" value="1"/>
</dbReference>
<evidence type="ECO:0000313" key="13">
    <source>
        <dbReference type="Proteomes" id="UP000770661"/>
    </source>
</evidence>
<evidence type="ECO:0000256" key="4">
    <source>
        <dbReference type="ARBA" id="ARBA00022729"/>
    </source>
</evidence>
<dbReference type="SUPFAM" id="SSF63877">
    <property type="entry name" value="Methuselah ectodomain"/>
    <property type="match status" value="1"/>
</dbReference>
<proteinExistence type="inferred from homology"/>
<feature type="compositionally biased region" description="Low complexity" evidence="8">
    <location>
        <begin position="659"/>
        <end position="670"/>
    </location>
</feature>
<evidence type="ECO:0000313" key="12">
    <source>
        <dbReference type="EMBL" id="KAG0727822.1"/>
    </source>
</evidence>
<dbReference type="PANTHER" id="PTHR46953">
    <property type="entry name" value="G-PROTEIN COUPLED RECEPTOR MTH-LIKE 1-RELATED"/>
    <property type="match status" value="1"/>
</dbReference>
<evidence type="ECO:0000256" key="5">
    <source>
        <dbReference type="ARBA" id="ARBA00022989"/>
    </source>
</evidence>
<feature type="signal peptide" evidence="10">
    <location>
        <begin position="1"/>
        <end position="32"/>
    </location>
</feature>
<keyword evidence="5 9" id="KW-1133">Transmembrane helix</keyword>
<accession>A0A8J4YIV7</accession>
<keyword evidence="3 9" id="KW-0812">Transmembrane</keyword>
<dbReference type="GO" id="GO:0016020">
    <property type="term" value="C:membrane"/>
    <property type="evidence" value="ECO:0007669"/>
    <property type="project" value="UniProtKB-SubCell"/>
</dbReference>
<dbReference type="GO" id="GO:0004930">
    <property type="term" value="F:G protein-coupled receptor activity"/>
    <property type="evidence" value="ECO:0007669"/>
    <property type="project" value="UniProtKB-KW"/>
</dbReference>
<feature type="transmembrane region" description="Helical" evidence="9">
    <location>
        <begin position="462"/>
        <end position="483"/>
    </location>
</feature>
<keyword evidence="7 9" id="KW-0472">Membrane</keyword>
<dbReference type="InterPro" id="IPR023311">
    <property type="entry name" value="Methusela_ecto_dom_2"/>
</dbReference>
<comment type="similarity">
    <text evidence="2">Belongs to the G-protein coupled receptor 2 family. Mth subfamily.</text>
</comment>
<feature type="transmembrane region" description="Helical" evidence="9">
    <location>
        <begin position="436"/>
        <end position="456"/>
    </location>
</feature>
<keyword evidence="13" id="KW-1185">Reference proteome</keyword>
<dbReference type="InterPro" id="IPR052808">
    <property type="entry name" value="GPCR_Mth-like"/>
</dbReference>
<dbReference type="InterPro" id="IPR017981">
    <property type="entry name" value="GPCR_2-like_7TM"/>
</dbReference>
<evidence type="ECO:0000259" key="11">
    <source>
        <dbReference type="PROSITE" id="PS50261"/>
    </source>
</evidence>
<evidence type="ECO:0000256" key="1">
    <source>
        <dbReference type="ARBA" id="ARBA00004141"/>
    </source>
</evidence>
<evidence type="ECO:0000256" key="9">
    <source>
        <dbReference type="SAM" id="Phobius"/>
    </source>
</evidence>
<protein>
    <submittedName>
        <fullName evidence="12">Putative G-protein coupled receptor Mth-like 3</fullName>
    </submittedName>
</protein>
<keyword evidence="12" id="KW-0675">Receptor</keyword>